<evidence type="ECO:0000256" key="1">
    <source>
        <dbReference type="SAM" id="SignalP"/>
    </source>
</evidence>
<reference evidence="3" key="1">
    <citation type="submission" date="2016-11" db="UniProtKB">
        <authorList>
            <consortium name="WormBaseParasite"/>
        </authorList>
    </citation>
    <scope>IDENTIFICATION</scope>
</reference>
<feature type="signal peptide" evidence="1">
    <location>
        <begin position="1"/>
        <end position="31"/>
    </location>
</feature>
<dbReference type="InterPro" id="IPR016187">
    <property type="entry name" value="CTDL_fold"/>
</dbReference>
<keyword evidence="1" id="KW-0732">Signal</keyword>
<evidence type="ECO:0000313" key="3">
    <source>
        <dbReference type="WBParaSite" id="maker-unitig_27772-snap-gene-0.2-mRNA-1"/>
    </source>
</evidence>
<dbReference type="Proteomes" id="UP000095280">
    <property type="component" value="Unplaced"/>
</dbReference>
<dbReference type="WBParaSite" id="maker-unitig_27772-snap-gene-0.2-mRNA-1">
    <property type="protein sequence ID" value="maker-unitig_27772-snap-gene-0.2-mRNA-1"/>
    <property type="gene ID" value="maker-unitig_27772-snap-gene-0.2"/>
</dbReference>
<protein>
    <submittedName>
        <fullName evidence="3">Uncharacterized protein</fullName>
    </submittedName>
</protein>
<organism evidence="2 3">
    <name type="scientific">Macrostomum lignano</name>
    <dbReference type="NCBI Taxonomy" id="282301"/>
    <lineage>
        <taxon>Eukaryota</taxon>
        <taxon>Metazoa</taxon>
        <taxon>Spiralia</taxon>
        <taxon>Lophotrochozoa</taxon>
        <taxon>Platyhelminthes</taxon>
        <taxon>Rhabditophora</taxon>
        <taxon>Macrostomorpha</taxon>
        <taxon>Macrostomida</taxon>
        <taxon>Macrostomidae</taxon>
        <taxon>Macrostomum</taxon>
    </lineage>
</organism>
<evidence type="ECO:0000313" key="2">
    <source>
        <dbReference type="Proteomes" id="UP000095280"/>
    </source>
</evidence>
<keyword evidence="2" id="KW-1185">Reference proteome</keyword>
<sequence length="363" mass="39991">MSNKIEAPQTAGPQRLLLLLLASLLAVAVGASKPAATSRASTERTAFFELCSRRAPSGCASATTATGGLATAPSTGSRPNAAASTSLTAHLASVTSMFEDSFIAKLTYCRSTWLGYYARENLQWINRVYHDRHPYVCKVKTSERNRTLRLSERLATVERLLLHSNAHATYIEADFYCRGRNAFVASLHQQPGAPGNEPVGHREPRLPIRHLDRPAQAQHPAAWTSQPARKFATLALSTDCAAAHYQDFPAWQRAAPKSDDQVTNCVLLLQDEEIKTVPCHTAGPGFVCKKKVVQPVMAGGILRMLWRTCWIDQEVETPVQPAEKFCLKDSSTFHSELDPHHCKLFSCEALLPNSQTWCPELLT</sequence>
<name>A0A1I8FB49_9PLAT</name>
<proteinExistence type="predicted"/>
<accession>A0A1I8FB49</accession>
<dbReference type="AlphaFoldDB" id="A0A1I8FB49"/>
<feature type="chain" id="PRO_5009318612" evidence="1">
    <location>
        <begin position="32"/>
        <end position="363"/>
    </location>
</feature>
<dbReference type="SUPFAM" id="SSF56436">
    <property type="entry name" value="C-type lectin-like"/>
    <property type="match status" value="1"/>
</dbReference>